<dbReference type="GO" id="GO:0003677">
    <property type="term" value="F:DNA binding"/>
    <property type="evidence" value="ECO:0007669"/>
    <property type="project" value="UniProtKB-KW"/>
</dbReference>
<dbReference type="SUPFAM" id="SSF46785">
    <property type="entry name" value="Winged helix' DNA-binding domain"/>
    <property type="match status" value="1"/>
</dbReference>
<gene>
    <name evidence="7" type="ORF">D3P09_00620</name>
</gene>
<dbReference type="PROSITE" id="PS50042">
    <property type="entry name" value="CNMP_BINDING_3"/>
    <property type="match status" value="1"/>
</dbReference>
<keyword evidence="3" id="KW-0010">Activator</keyword>
<protein>
    <submittedName>
        <fullName evidence="7">Crp/Fnr family transcriptional regulator</fullName>
    </submittedName>
</protein>
<dbReference type="OrthoDB" id="581021at2"/>
<proteinExistence type="predicted"/>
<reference evidence="7 8" key="1">
    <citation type="submission" date="2018-09" db="EMBL/GenBank/DDBJ databases">
        <title>Paenibacillus aracenensis nov. sp. isolated from a cave in southern Spain.</title>
        <authorList>
            <person name="Jurado V."/>
            <person name="Gutierrez-Patricio S."/>
            <person name="Gonzalez-Pimentel J.L."/>
            <person name="Miller A.Z."/>
            <person name="Laiz L."/>
            <person name="Saiz-Jimenez C."/>
        </authorList>
    </citation>
    <scope>NUCLEOTIDE SEQUENCE [LARGE SCALE GENOMIC DNA]</scope>
    <source>
        <strain evidence="7 8">JCM 19203</strain>
    </source>
</reference>
<evidence type="ECO:0000256" key="4">
    <source>
        <dbReference type="ARBA" id="ARBA00023163"/>
    </source>
</evidence>
<evidence type="ECO:0000259" key="6">
    <source>
        <dbReference type="PROSITE" id="PS51063"/>
    </source>
</evidence>
<keyword evidence="2" id="KW-0238">DNA-binding</keyword>
<name>A0A3A6PJN3_9BACL</name>
<dbReference type="AlphaFoldDB" id="A0A3A6PJN3"/>
<organism evidence="7 8">
    <name type="scientific">Paenibacillus pinisoli</name>
    <dbReference type="NCBI Taxonomy" id="1276110"/>
    <lineage>
        <taxon>Bacteria</taxon>
        <taxon>Bacillati</taxon>
        <taxon>Bacillota</taxon>
        <taxon>Bacilli</taxon>
        <taxon>Bacillales</taxon>
        <taxon>Paenibacillaceae</taxon>
        <taxon>Paenibacillus</taxon>
    </lineage>
</organism>
<dbReference type="GO" id="GO:0006355">
    <property type="term" value="P:regulation of DNA-templated transcription"/>
    <property type="evidence" value="ECO:0007669"/>
    <property type="project" value="InterPro"/>
</dbReference>
<keyword evidence="4" id="KW-0804">Transcription</keyword>
<comment type="caution">
    <text evidence="7">The sequence shown here is derived from an EMBL/GenBank/DDBJ whole genome shotgun (WGS) entry which is preliminary data.</text>
</comment>
<dbReference type="SUPFAM" id="SSF51206">
    <property type="entry name" value="cAMP-binding domain-like"/>
    <property type="match status" value="1"/>
</dbReference>
<dbReference type="Proteomes" id="UP000267798">
    <property type="component" value="Unassembled WGS sequence"/>
</dbReference>
<dbReference type="Pfam" id="PF13545">
    <property type="entry name" value="HTH_Crp_2"/>
    <property type="match status" value="1"/>
</dbReference>
<dbReference type="CDD" id="cd00038">
    <property type="entry name" value="CAP_ED"/>
    <property type="match status" value="1"/>
</dbReference>
<evidence type="ECO:0000256" key="3">
    <source>
        <dbReference type="ARBA" id="ARBA00023159"/>
    </source>
</evidence>
<evidence type="ECO:0000259" key="5">
    <source>
        <dbReference type="PROSITE" id="PS50042"/>
    </source>
</evidence>
<evidence type="ECO:0000256" key="2">
    <source>
        <dbReference type="ARBA" id="ARBA00023125"/>
    </source>
</evidence>
<sequence>MKSSHNEERIEAYLRQYQLADVWPEGLKKHLQLFRLEPDEELCRQGEKPQYIHLIVEGKVKVYTTSFEGNTLLVAFMKPPGLIGEIEGVRGWDNLNTVTAVTEVETIGFHKRVLGELDGEARFIRFLLERVTEKFYSKSLSLSFNLLHPVEVRLASYLLSVTSDEQAGSADGVAISTMKDTASLLGTSYRHMNRVLLNFITGGLVKREKGELIVMDRQGLSRVAGRNIYEIEDRREEP</sequence>
<dbReference type="SMART" id="SM00100">
    <property type="entry name" value="cNMP"/>
    <property type="match status" value="1"/>
</dbReference>
<feature type="domain" description="Cyclic nucleotide-binding" evidence="5">
    <location>
        <begin position="34"/>
        <end position="117"/>
    </location>
</feature>
<dbReference type="InterPro" id="IPR018490">
    <property type="entry name" value="cNMP-bd_dom_sf"/>
</dbReference>
<dbReference type="EMBL" id="QXQB01000001">
    <property type="protein sequence ID" value="RJX40560.1"/>
    <property type="molecule type" value="Genomic_DNA"/>
</dbReference>
<dbReference type="InterPro" id="IPR012318">
    <property type="entry name" value="HTH_CRP"/>
</dbReference>
<dbReference type="InterPro" id="IPR014710">
    <property type="entry name" value="RmlC-like_jellyroll"/>
</dbReference>
<dbReference type="Pfam" id="PF00027">
    <property type="entry name" value="cNMP_binding"/>
    <property type="match status" value="1"/>
</dbReference>
<dbReference type="InterPro" id="IPR036390">
    <property type="entry name" value="WH_DNA-bd_sf"/>
</dbReference>
<keyword evidence="8" id="KW-1185">Reference proteome</keyword>
<evidence type="ECO:0000256" key="1">
    <source>
        <dbReference type="ARBA" id="ARBA00023015"/>
    </source>
</evidence>
<feature type="domain" description="HTH crp-type" evidence="6">
    <location>
        <begin position="148"/>
        <end position="218"/>
    </location>
</feature>
<evidence type="ECO:0000313" key="8">
    <source>
        <dbReference type="Proteomes" id="UP000267798"/>
    </source>
</evidence>
<evidence type="ECO:0000313" key="7">
    <source>
        <dbReference type="EMBL" id="RJX40560.1"/>
    </source>
</evidence>
<dbReference type="RefSeq" id="WP_120106204.1">
    <property type="nucleotide sequence ID" value="NZ_QXQB01000001.1"/>
</dbReference>
<accession>A0A3A6PJN3</accession>
<dbReference type="PROSITE" id="PS51063">
    <property type="entry name" value="HTH_CRP_2"/>
    <property type="match status" value="1"/>
</dbReference>
<dbReference type="Gene3D" id="2.60.120.10">
    <property type="entry name" value="Jelly Rolls"/>
    <property type="match status" value="1"/>
</dbReference>
<dbReference type="InterPro" id="IPR000595">
    <property type="entry name" value="cNMP-bd_dom"/>
</dbReference>
<keyword evidence="1" id="KW-0805">Transcription regulation</keyword>